<evidence type="ECO:0000313" key="2">
    <source>
        <dbReference type="Proteomes" id="UP001162060"/>
    </source>
</evidence>
<proteinExistence type="predicted"/>
<name>A0AAV1V8G4_9STRA</name>
<accession>A0AAV1V8G4</accession>
<sequence>MEVAVLYSKKIGEVADMDIDETADNEQSWEDMVVDASGDFNLSHVLAVVPIEGECTDMQVIATNDSMKGRTPLEPVARGGDNHTHMFQGSPDQSQAIVLCDEPPSQGDRLEIYSGSNKRPYSTPTRLLTHDGFDDEKIILPLLADGSPVDSEHDEPDHKRQCGDGYEISLSATDVPMNLREALQSIDAKQWKAAIKAEFF</sequence>
<comment type="caution">
    <text evidence="1">The sequence shown here is derived from an EMBL/GenBank/DDBJ whole genome shotgun (WGS) entry which is preliminary data.</text>
</comment>
<dbReference type="AlphaFoldDB" id="A0AAV1V8G4"/>
<evidence type="ECO:0000313" key="1">
    <source>
        <dbReference type="EMBL" id="CAK7942866.1"/>
    </source>
</evidence>
<dbReference type="Proteomes" id="UP001162060">
    <property type="component" value="Unassembled WGS sequence"/>
</dbReference>
<reference evidence="1" key="1">
    <citation type="submission" date="2024-01" db="EMBL/GenBank/DDBJ databases">
        <authorList>
            <person name="Webb A."/>
        </authorList>
    </citation>
    <scope>NUCLEOTIDE SEQUENCE</scope>
    <source>
        <strain evidence="1">Pm1</strain>
    </source>
</reference>
<gene>
    <name evidence="1" type="ORF">PM001_LOCUS28016</name>
</gene>
<protein>
    <submittedName>
        <fullName evidence="1">Uncharacterized protein</fullName>
    </submittedName>
</protein>
<dbReference type="EMBL" id="CAKLBY020000283">
    <property type="protein sequence ID" value="CAK7942866.1"/>
    <property type="molecule type" value="Genomic_DNA"/>
</dbReference>
<organism evidence="1 2">
    <name type="scientific">Peronospora matthiolae</name>
    <dbReference type="NCBI Taxonomy" id="2874970"/>
    <lineage>
        <taxon>Eukaryota</taxon>
        <taxon>Sar</taxon>
        <taxon>Stramenopiles</taxon>
        <taxon>Oomycota</taxon>
        <taxon>Peronosporomycetes</taxon>
        <taxon>Peronosporales</taxon>
        <taxon>Peronosporaceae</taxon>
        <taxon>Peronospora</taxon>
    </lineage>
</organism>